<dbReference type="RefSeq" id="WP_073061261.1">
    <property type="nucleotide sequence ID" value="NZ_FQUS01000006.1"/>
</dbReference>
<feature type="domain" description="Bacterial bifunctional deaminase-reductase C-terminal" evidence="1">
    <location>
        <begin position="7"/>
        <end position="170"/>
    </location>
</feature>
<gene>
    <name evidence="2" type="ORF">SAMN05443144_1066</name>
</gene>
<keyword evidence="3" id="KW-1185">Reference proteome</keyword>
<reference evidence="2 3" key="1">
    <citation type="submission" date="2016-11" db="EMBL/GenBank/DDBJ databases">
        <authorList>
            <person name="Jaros S."/>
            <person name="Januszkiewicz K."/>
            <person name="Wedrychowicz H."/>
        </authorList>
    </citation>
    <scope>NUCLEOTIDE SEQUENCE [LARGE SCALE GENOMIC DNA]</scope>
    <source>
        <strain evidence="2 3">DSM 21986</strain>
    </source>
</reference>
<sequence length="180" mass="20026">MKCSVYIATSTDGFIAKPDGDIKWLLRSEYEDAANVGLVYAEFISTVDAIVMGRHSYEKVLTFDEWYYEGTEVIVLTTQDLTPPEHLTGKVRFESATPHEIAAKLAEEGKKHLYIDGGITIQRFLEAKLIDELTITVIPILLGSGIPLFGNKGNEQPLELIEVFTAASGTVQKRYRVKSV</sequence>
<dbReference type="Proteomes" id="UP000184041">
    <property type="component" value="Unassembled WGS sequence"/>
</dbReference>
<evidence type="ECO:0000313" key="3">
    <source>
        <dbReference type="Proteomes" id="UP000184041"/>
    </source>
</evidence>
<protein>
    <submittedName>
        <fullName evidence="2">Dihydrofolate reductase</fullName>
    </submittedName>
</protein>
<dbReference type="PANTHER" id="PTHR38011">
    <property type="entry name" value="DIHYDROFOLATE REDUCTASE FAMILY PROTEIN (AFU_ORTHOLOGUE AFUA_8G06820)"/>
    <property type="match status" value="1"/>
</dbReference>
<name>A0A1M4ZE94_9BACT</name>
<dbReference type="Gene3D" id="3.40.430.10">
    <property type="entry name" value="Dihydrofolate Reductase, subunit A"/>
    <property type="match status" value="1"/>
</dbReference>
<proteinExistence type="predicted"/>
<evidence type="ECO:0000259" key="1">
    <source>
        <dbReference type="Pfam" id="PF01872"/>
    </source>
</evidence>
<dbReference type="EMBL" id="FQUS01000006">
    <property type="protein sequence ID" value="SHF16321.1"/>
    <property type="molecule type" value="Genomic_DNA"/>
</dbReference>
<dbReference type="InterPro" id="IPR024072">
    <property type="entry name" value="DHFR-like_dom_sf"/>
</dbReference>
<dbReference type="PANTHER" id="PTHR38011:SF11">
    <property type="entry name" value="2,5-DIAMINO-6-RIBOSYLAMINO-4(3H)-PYRIMIDINONE 5'-PHOSPHATE REDUCTASE"/>
    <property type="match status" value="1"/>
</dbReference>
<dbReference type="GO" id="GO:0008703">
    <property type="term" value="F:5-amino-6-(5-phosphoribosylamino)uracil reductase activity"/>
    <property type="evidence" value="ECO:0007669"/>
    <property type="project" value="InterPro"/>
</dbReference>
<dbReference type="OrthoDB" id="195113at2"/>
<organism evidence="2 3">
    <name type="scientific">Fodinibius roseus</name>
    <dbReference type="NCBI Taxonomy" id="1194090"/>
    <lineage>
        <taxon>Bacteria</taxon>
        <taxon>Pseudomonadati</taxon>
        <taxon>Balneolota</taxon>
        <taxon>Balneolia</taxon>
        <taxon>Balneolales</taxon>
        <taxon>Balneolaceae</taxon>
        <taxon>Fodinibius</taxon>
    </lineage>
</organism>
<dbReference type="InterPro" id="IPR002734">
    <property type="entry name" value="RibDG_C"/>
</dbReference>
<dbReference type="GO" id="GO:0009231">
    <property type="term" value="P:riboflavin biosynthetic process"/>
    <property type="evidence" value="ECO:0007669"/>
    <property type="project" value="InterPro"/>
</dbReference>
<dbReference type="InterPro" id="IPR050765">
    <property type="entry name" value="Riboflavin_Biosynth_HTPR"/>
</dbReference>
<accession>A0A1M4ZE94</accession>
<evidence type="ECO:0000313" key="2">
    <source>
        <dbReference type="EMBL" id="SHF16321.1"/>
    </source>
</evidence>
<dbReference type="Pfam" id="PF01872">
    <property type="entry name" value="RibD_C"/>
    <property type="match status" value="1"/>
</dbReference>
<dbReference type="SUPFAM" id="SSF53597">
    <property type="entry name" value="Dihydrofolate reductase-like"/>
    <property type="match status" value="1"/>
</dbReference>
<dbReference type="STRING" id="1194090.SAMN05443144_1066"/>
<dbReference type="AlphaFoldDB" id="A0A1M4ZE94"/>